<dbReference type="InterPro" id="IPR013538">
    <property type="entry name" value="ASHA1/2-like_C"/>
</dbReference>
<sequence length="155" mass="17798">MTSSSPVMVRVTHRFKASAERVYDAWLDPAKTRHWLFVTRENTPLVRSEIDARVGGRFSFVDLREGEEVEHTGEYLELDRPRRMVFTLMVPKYSQDRDRVTVDIVPLASGCELTLTTEMAPQYEEYRERTTRGWTHILEHLDASLGDGSPPTANG</sequence>
<dbReference type="Proteomes" id="UP000268094">
    <property type="component" value="Unassembled WGS sequence"/>
</dbReference>
<keyword evidence="4" id="KW-1185">Reference proteome</keyword>
<dbReference type="OrthoDB" id="9805228at2"/>
<evidence type="ECO:0000259" key="2">
    <source>
        <dbReference type="Pfam" id="PF08327"/>
    </source>
</evidence>
<evidence type="ECO:0000313" key="3">
    <source>
        <dbReference type="EMBL" id="RKG88634.1"/>
    </source>
</evidence>
<dbReference type="InterPro" id="IPR023393">
    <property type="entry name" value="START-like_dom_sf"/>
</dbReference>
<name>A0A3A8J8T6_9BACT</name>
<proteinExistence type="inferred from homology"/>
<evidence type="ECO:0000313" key="4">
    <source>
        <dbReference type="Proteomes" id="UP000268094"/>
    </source>
</evidence>
<dbReference type="SUPFAM" id="SSF55961">
    <property type="entry name" value="Bet v1-like"/>
    <property type="match status" value="1"/>
</dbReference>
<dbReference type="Gene3D" id="3.30.530.20">
    <property type="match status" value="1"/>
</dbReference>
<dbReference type="EMBL" id="RAVZ01000079">
    <property type="protein sequence ID" value="RKG88634.1"/>
    <property type="molecule type" value="Genomic_DNA"/>
</dbReference>
<protein>
    <submittedName>
        <fullName evidence="3">SRPBCC domain-containing protein</fullName>
    </submittedName>
</protein>
<comment type="caution">
    <text evidence="3">The sequence shown here is derived from an EMBL/GenBank/DDBJ whole genome shotgun (WGS) entry which is preliminary data.</text>
</comment>
<gene>
    <name evidence="3" type="ORF">D7V88_13930</name>
</gene>
<dbReference type="CDD" id="cd07814">
    <property type="entry name" value="SRPBCC_CalC_Aha1-like"/>
    <property type="match status" value="1"/>
</dbReference>
<reference evidence="4" key="1">
    <citation type="submission" date="2018-09" db="EMBL/GenBank/DDBJ databases">
        <authorList>
            <person name="Livingstone P.G."/>
            <person name="Whitworth D.E."/>
        </authorList>
    </citation>
    <scope>NUCLEOTIDE SEQUENCE [LARGE SCALE GENOMIC DNA]</scope>
    <source>
        <strain evidence="4">CA054A</strain>
    </source>
</reference>
<dbReference type="Pfam" id="PF08327">
    <property type="entry name" value="AHSA1"/>
    <property type="match status" value="1"/>
</dbReference>
<feature type="domain" description="Activator of Hsp90 ATPase homologue 1/2-like C-terminal" evidence="2">
    <location>
        <begin position="16"/>
        <end position="145"/>
    </location>
</feature>
<accession>A0A3A8J8T6</accession>
<comment type="similarity">
    <text evidence="1">Belongs to the AHA1 family.</text>
</comment>
<dbReference type="RefSeq" id="WP_120541124.1">
    <property type="nucleotide sequence ID" value="NZ_RAVZ01000079.1"/>
</dbReference>
<dbReference type="AlphaFoldDB" id="A0A3A8J8T6"/>
<organism evidence="3 4">
    <name type="scientific">Corallococcus terminator</name>
    <dbReference type="NCBI Taxonomy" id="2316733"/>
    <lineage>
        <taxon>Bacteria</taxon>
        <taxon>Pseudomonadati</taxon>
        <taxon>Myxococcota</taxon>
        <taxon>Myxococcia</taxon>
        <taxon>Myxococcales</taxon>
        <taxon>Cystobacterineae</taxon>
        <taxon>Myxococcaceae</taxon>
        <taxon>Corallococcus</taxon>
    </lineage>
</organism>
<evidence type="ECO:0000256" key="1">
    <source>
        <dbReference type="ARBA" id="ARBA00006817"/>
    </source>
</evidence>